<dbReference type="InterPro" id="IPR020067">
    <property type="entry name" value="Frizzled_dom"/>
</dbReference>
<feature type="transmembrane region" description="Helical" evidence="16">
    <location>
        <begin position="344"/>
        <end position="368"/>
    </location>
</feature>
<dbReference type="InterPro" id="IPR000539">
    <property type="entry name" value="Frizzled/Smoothened_7TM"/>
</dbReference>
<evidence type="ECO:0000256" key="5">
    <source>
        <dbReference type="ARBA" id="ARBA00022687"/>
    </source>
</evidence>
<keyword evidence="6 16" id="KW-0812">Transmembrane</keyword>
<keyword evidence="5" id="KW-0879">Wnt signaling pathway</keyword>
<keyword evidence="9" id="KW-0297">G-protein coupled receptor</keyword>
<dbReference type="Pfam" id="PF13358">
    <property type="entry name" value="DDE_3"/>
    <property type="match status" value="1"/>
</dbReference>
<organism evidence="19 20">
    <name type="scientific">Ranitomeya imitator</name>
    <name type="common">mimic poison frog</name>
    <dbReference type="NCBI Taxonomy" id="111125"/>
    <lineage>
        <taxon>Eukaryota</taxon>
        <taxon>Metazoa</taxon>
        <taxon>Chordata</taxon>
        <taxon>Craniata</taxon>
        <taxon>Vertebrata</taxon>
        <taxon>Euteleostomi</taxon>
        <taxon>Amphibia</taxon>
        <taxon>Batrachia</taxon>
        <taxon>Anura</taxon>
        <taxon>Neobatrachia</taxon>
        <taxon>Hyloidea</taxon>
        <taxon>Dendrobatidae</taxon>
        <taxon>Dendrobatinae</taxon>
        <taxon>Ranitomeya</taxon>
    </lineage>
</organism>
<feature type="transmembrane region" description="Helical" evidence="16">
    <location>
        <begin position="510"/>
        <end position="540"/>
    </location>
</feature>
<evidence type="ECO:0000256" key="10">
    <source>
        <dbReference type="ARBA" id="ARBA00023136"/>
    </source>
</evidence>
<evidence type="ECO:0000256" key="11">
    <source>
        <dbReference type="ARBA" id="ARBA00023157"/>
    </source>
</evidence>
<evidence type="ECO:0000256" key="7">
    <source>
        <dbReference type="ARBA" id="ARBA00022729"/>
    </source>
</evidence>
<evidence type="ECO:0000313" key="20">
    <source>
        <dbReference type="Proteomes" id="UP001176940"/>
    </source>
</evidence>
<dbReference type="Gene3D" id="1.10.2000.10">
    <property type="entry name" value="Frizzled cysteine-rich domain"/>
    <property type="match status" value="1"/>
</dbReference>
<dbReference type="EMBL" id="CAUEEQ010032792">
    <property type="protein sequence ID" value="CAJ0951107.1"/>
    <property type="molecule type" value="Genomic_DNA"/>
</dbReference>
<evidence type="ECO:0000259" key="18">
    <source>
        <dbReference type="PROSITE" id="PS50261"/>
    </source>
</evidence>
<keyword evidence="14" id="KW-0807">Transducer</keyword>
<protein>
    <recommendedName>
        <fullName evidence="21">Frizzled 9</fullName>
    </recommendedName>
</protein>
<feature type="transmembrane region" description="Helical" evidence="16">
    <location>
        <begin position="473"/>
        <end position="490"/>
    </location>
</feature>
<evidence type="ECO:0000256" key="1">
    <source>
        <dbReference type="ARBA" id="ARBA00004651"/>
    </source>
</evidence>
<reference evidence="19" key="1">
    <citation type="submission" date="2023-07" db="EMBL/GenBank/DDBJ databases">
        <authorList>
            <person name="Stuckert A."/>
        </authorList>
    </citation>
    <scope>NUCLEOTIDE SEQUENCE</scope>
</reference>
<keyword evidence="10 16" id="KW-0472">Membrane</keyword>
<dbReference type="PANTHER" id="PTHR11309:SF79">
    <property type="entry name" value="FRIZZLED-9"/>
    <property type="match status" value="1"/>
</dbReference>
<comment type="caution">
    <text evidence="19">The sequence shown here is derived from an EMBL/GenBank/DDBJ whole genome shotgun (WGS) entry which is preliminary data.</text>
</comment>
<dbReference type="PROSITE" id="PS50261">
    <property type="entry name" value="G_PROTEIN_RECEP_F2_4"/>
    <property type="match status" value="1"/>
</dbReference>
<keyword evidence="20" id="KW-1185">Reference proteome</keyword>
<evidence type="ECO:0000256" key="13">
    <source>
        <dbReference type="ARBA" id="ARBA00023180"/>
    </source>
</evidence>
<feature type="transmembrane region" description="Helical" evidence="16">
    <location>
        <begin position="618"/>
        <end position="640"/>
    </location>
</feature>
<dbReference type="SMART" id="SM00063">
    <property type="entry name" value="FRI"/>
    <property type="match status" value="1"/>
</dbReference>
<dbReference type="SMART" id="SM01330">
    <property type="entry name" value="Frizzled"/>
    <property type="match status" value="1"/>
</dbReference>
<feature type="domain" description="G-protein coupled receptors family 2 profile 2" evidence="18">
    <location>
        <begin position="344"/>
        <end position="647"/>
    </location>
</feature>
<dbReference type="Proteomes" id="UP001176940">
    <property type="component" value="Unassembled WGS sequence"/>
</dbReference>
<evidence type="ECO:0000256" key="8">
    <source>
        <dbReference type="ARBA" id="ARBA00022989"/>
    </source>
</evidence>
<keyword evidence="7" id="KW-0732">Signal</keyword>
<keyword evidence="3" id="KW-0217">Developmental protein</keyword>
<evidence type="ECO:0000313" key="19">
    <source>
        <dbReference type="EMBL" id="CAJ0951107.1"/>
    </source>
</evidence>
<comment type="subcellular location">
    <subcellularLocation>
        <location evidence="1">Cell membrane</location>
        <topology evidence="1">Multi-pass membrane protein</topology>
    </subcellularLocation>
</comment>
<evidence type="ECO:0000256" key="3">
    <source>
        <dbReference type="ARBA" id="ARBA00022473"/>
    </source>
</evidence>
<keyword evidence="11 15" id="KW-1015">Disulfide bond</keyword>
<gene>
    <name evidence="19" type="ORF">RIMI_LOCUS13314240</name>
</gene>
<dbReference type="Pfam" id="PF01534">
    <property type="entry name" value="Frizzled"/>
    <property type="match status" value="1"/>
</dbReference>
<keyword evidence="12" id="KW-0675">Receptor</keyword>
<dbReference type="CDD" id="cd15036">
    <property type="entry name" value="7tmF_FZD9"/>
    <property type="match status" value="1"/>
</dbReference>
<name>A0ABN9LVT7_9NEOB</name>
<feature type="domain" description="FZ" evidence="17">
    <location>
        <begin position="151"/>
        <end position="272"/>
    </location>
</feature>
<dbReference type="Gene3D" id="1.20.1070.10">
    <property type="entry name" value="Rhodopsin 7-helix transmembrane proteins"/>
    <property type="match status" value="1"/>
</dbReference>
<evidence type="ECO:0000256" key="6">
    <source>
        <dbReference type="ARBA" id="ARBA00022692"/>
    </source>
</evidence>
<evidence type="ECO:0000256" key="14">
    <source>
        <dbReference type="ARBA" id="ARBA00023224"/>
    </source>
</evidence>
<dbReference type="PRINTS" id="PR00489">
    <property type="entry name" value="FRIZZLED"/>
</dbReference>
<feature type="disulfide bond" evidence="15">
    <location>
        <begin position="201"/>
        <end position="239"/>
    </location>
</feature>
<feature type="disulfide bond" evidence="15">
    <location>
        <begin position="232"/>
        <end position="256"/>
    </location>
</feature>
<sequence>MKSEDYQQMFQHNAGPIVRKLGLPQRSWVLQQDNDPKHTSKSTRKWFARKHWRLLRWPAMSPDLNPIEHLWRDLKLAVWRRHPSNIRDLEQFAKEEWSKIPAEHCSILDLSDHESEVPGSPCPTDLWLPSNAETLAMALTLEMVLYDGERGREVKCEPIQIPMCQGIGYNMTRMPNYVGHESQAEAAVKLLEFAPLVEYGCHIHLRFFLCSLYAPMCTEQVSTSIPACKPMCEIARQKCSPIMERFNFGWPESLDCDRLPSKNDPNALCMEAPENATNGDPQTNGHGILPIAPRPPRPSGAGIGIPIRCPNPDKFLYVERSGVCAPRCTPGVDVYWSSSDKDFALVWMAAWSGLCFISTAFTVLTFLLHPQRFQYPERPIIFLSMCYNVYSTAFLIRAAAGASSIACDREGGAPYLIREGLESSGCTLVFLILYYFGMASSLWWVVLTLTWFLAASKKWGHEAIESHGSYFHLAAWGIPAIKTIIILTMRKVGGDELTGLCYVGGSDASALTGFVLVPLSCYLVTGTSFLLTGFVALFHIRRVMKTGGTNTEKLEKLMVKIGVFSILYTVPATCIIVCCFYERLNLAHWEARAREEPCRTASGSGRPDCSLPGSIPSVAVFMLKIFMSLAVGITSGVWVWSSKTLQAWQGILCQRRLGVVGTRTRGKPQTGGGIACSLASCPYKPPPLTLQVAKTDLFMDCPTHV</sequence>
<dbReference type="Pfam" id="PF01392">
    <property type="entry name" value="Fz"/>
    <property type="match status" value="1"/>
</dbReference>
<dbReference type="InterPro" id="IPR036790">
    <property type="entry name" value="Frizzled_dom_sf"/>
</dbReference>
<dbReference type="InterPro" id="IPR038717">
    <property type="entry name" value="Tc1-like_DDE_dom"/>
</dbReference>
<feature type="transmembrane region" description="Helical" evidence="16">
    <location>
        <begin position="561"/>
        <end position="584"/>
    </location>
</feature>
<dbReference type="Gene3D" id="3.30.420.10">
    <property type="entry name" value="Ribonuclease H-like superfamily/Ribonuclease H"/>
    <property type="match status" value="1"/>
</dbReference>
<feature type="transmembrane region" description="Helical" evidence="16">
    <location>
        <begin position="428"/>
        <end position="453"/>
    </location>
</feature>
<keyword evidence="13" id="KW-0325">Glycoprotein</keyword>
<dbReference type="PROSITE" id="PS50038">
    <property type="entry name" value="FZ"/>
    <property type="match status" value="1"/>
</dbReference>
<evidence type="ECO:0000259" key="17">
    <source>
        <dbReference type="PROSITE" id="PS50038"/>
    </source>
</evidence>
<evidence type="ECO:0000256" key="12">
    <source>
        <dbReference type="ARBA" id="ARBA00023170"/>
    </source>
</evidence>
<evidence type="ECO:0000256" key="2">
    <source>
        <dbReference type="ARBA" id="ARBA00008077"/>
    </source>
</evidence>
<keyword evidence="8 16" id="KW-1133">Transmembrane helix</keyword>
<dbReference type="InterPro" id="IPR017981">
    <property type="entry name" value="GPCR_2-like_7TM"/>
</dbReference>
<keyword evidence="4" id="KW-1003">Cell membrane</keyword>
<comment type="similarity">
    <text evidence="2">Belongs to the G-protein coupled receptor Fz/Smo family.</text>
</comment>
<evidence type="ECO:0008006" key="21">
    <source>
        <dbReference type="Google" id="ProtNLM"/>
    </source>
</evidence>
<dbReference type="InterPro" id="IPR036397">
    <property type="entry name" value="RNaseH_sf"/>
</dbReference>
<feature type="disulfide bond" evidence="15">
    <location>
        <begin position="228"/>
        <end position="269"/>
    </location>
</feature>
<feature type="disulfide bond" evidence="15">
    <location>
        <begin position="156"/>
        <end position="217"/>
    </location>
</feature>
<proteinExistence type="inferred from homology"/>
<feature type="transmembrane region" description="Helical" evidence="16">
    <location>
        <begin position="380"/>
        <end position="400"/>
    </location>
</feature>
<feature type="disulfide bond" evidence="15">
    <location>
        <begin position="164"/>
        <end position="210"/>
    </location>
</feature>
<evidence type="ECO:0000256" key="16">
    <source>
        <dbReference type="SAM" id="Phobius"/>
    </source>
</evidence>
<evidence type="ECO:0000256" key="4">
    <source>
        <dbReference type="ARBA" id="ARBA00022475"/>
    </source>
</evidence>
<evidence type="ECO:0000256" key="9">
    <source>
        <dbReference type="ARBA" id="ARBA00023040"/>
    </source>
</evidence>
<dbReference type="PANTHER" id="PTHR11309">
    <property type="entry name" value="FRIZZLED"/>
    <property type="match status" value="1"/>
</dbReference>
<evidence type="ECO:0000256" key="15">
    <source>
        <dbReference type="PROSITE-ProRule" id="PRU00090"/>
    </source>
</evidence>
<dbReference type="SUPFAM" id="SSF63501">
    <property type="entry name" value="Frizzled cysteine-rich domain"/>
    <property type="match status" value="1"/>
</dbReference>
<dbReference type="InterPro" id="IPR015526">
    <property type="entry name" value="Frizzled/SFRP"/>
</dbReference>
<accession>A0ABN9LVT7</accession>